<dbReference type="AlphaFoldDB" id="A0A8C4NZ74"/>
<dbReference type="Pfam" id="PF01571">
    <property type="entry name" value="GCV_T"/>
    <property type="match status" value="1"/>
</dbReference>
<dbReference type="Proteomes" id="UP000694389">
    <property type="component" value="Unassembled WGS sequence"/>
</dbReference>
<dbReference type="PANTHER" id="PTHR13847:SF200">
    <property type="entry name" value="SARCOSINE DEHYDROGENASE, MITOCHONDRIAL"/>
    <property type="match status" value="1"/>
</dbReference>
<protein>
    <submittedName>
        <fullName evidence="4">Sarcosine dehydrogenase</fullName>
    </submittedName>
</protein>
<dbReference type="FunFam" id="3.30.70.1400:FF:000004">
    <property type="entry name" value="Sarcosine dehydrogenase, mitochondrial"/>
    <property type="match status" value="1"/>
</dbReference>
<accession>A0A8C4NZ74</accession>
<evidence type="ECO:0000313" key="4">
    <source>
        <dbReference type="Ensembl" id="ENSDLAP00005058270.2"/>
    </source>
</evidence>
<feature type="domain" description="GCVT N-terminal" evidence="3">
    <location>
        <begin position="446"/>
        <end position="629"/>
    </location>
</feature>
<dbReference type="Gene3D" id="3.30.70.1400">
    <property type="entry name" value="Aminomethyltransferase beta-barrel domains"/>
    <property type="match status" value="1"/>
</dbReference>
<dbReference type="GO" id="GO:0008480">
    <property type="term" value="F:sarcosine dehydrogenase activity"/>
    <property type="evidence" value="ECO:0007669"/>
    <property type="project" value="TreeGrafter"/>
</dbReference>
<feature type="domain" description="FAD dependent oxidoreductase" evidence="2">
    <location>
        <begin position="65"/>
        <end position="413"/>
    </location>
</feature>
<dbReference type="Gene3D" id="3.30.9.10">
    <property type="entry name" value="D-Amino Acid Oxidase, subunit A, domain 2"/>
    <property type="match status" value="1"/>
</dbReference>
<feature type="compositionally biased region" description="Basic and acidic residues" evidence="1">
    <location>
        <begin position="34"/>
        <end position="47"/>
    </location>
</feature>
<proteinExistence type="predicted"/>
<dbReference type="PANTHER" id="PTHR13847">
    <property type="entry name" value="SARCOSINE DEHYDROGENASE-RELATED"/>
    <property type="match status" value="1"/>
</dbReference>
<organism evidence="4 5">
    <name type="scientific">Dicentrarchus labrax</name>
    <name type="common">European seabass</name>
    <name type="synonym">Morone labrax</name>
    <dbReference type="NCBI Taxonomy" id="13489"/>
    <lineage>
        <taxon>Eukaryota</taxon>
        <taxon>Metazoa</taxon>
        <taxon>Chordata</taxon>
        <taxon>Craniata</taxon>
        <taxon>Vertebrata</taxon>
        <taxon>Euteleostomi</taxon>
        <taxon>Actinopterygii</taxon>
        <taxon>Neopterygii</taxon>
        <taxon>Teleostei</taxon>
        <taxon>Neoteleostei</taxon>
        <taxon>Acanthomorphata</taxon>
        <taxon>Eupercaria</taxon>
        <taxon>Moronidae</taxon>
        <taxon>Dicentrarchus</taxon>
    </lineage>
</organism>
<dbReference type="InterPro" id="IPR006076">
    <property type="entry name" value="FAD-dep_OxRdtase"/>
</dbReference>
<feature type="region of interest" description="Disordered" evidence="1">
    <location>
        <begin position="25"/>
        <end position="59"/>
    </location>
</feature>
<dbReference type="Gene3D" id="3.50.50.60">
    <property type="entry name" value="FAD/NAD(P)-binding domain"/>
    <property type="match status" value="1"/>
</dbReference>
<dbReference type="FunFam" id="3.30.9.10:FF:000046">
    <property type="entry name" value="Sarcosine dehydrogenase"/>
    <property type="match status" value="1"/>
</dbReference>
<evidence type="ECO:0000313" key="5">
    <source>
        <dbReference type="Proteomes" id="UP000694389"/>
    </source>
</evidence>
<dbReference type="InterPro" id="IPR006222">
    <property type="entry name" value="GCVT_N"/>
</dbReference>
<dbReference type="GeneTree" id="ENSGT00940000157589"/>
<dbReference type="SUPFAM" id="SSF54373">
    <property type="entry name" value="FAD-linked reductases, C-terminal domain"/>
    <property type="match status" value="1"/>
</dbReference>
<reference evidence="4" key="2">
    <citation type="submission" date="2025-09" db="UniProtKB">
        <authorList>
            <consortium name="Ensembl"/>
        </authorList>
    </citation>
    <scope>IDENTIFICATION</scope>
</reference>
<reference evidence="4" key="1">
    <citation type="submission" date="2025-08" db="UniProtKB">
        <authorList>
            <consortium name="Ensembl"/>
        </authorList>
    </citation>
    <scope>IDENTIFICATION</scope>
</reference>
<dbReference type="InterPro" id="IPR036188">
    <property type="entry name" value="FAD/NAD-bd_sf"/>
</dbReference>
<dbReference type="Pfam" id="PF01266">
    <property type="entry name" value="DAO"/>
    <property type="match status" value="1"/>
</dbReference>
<dbReference type="SUPFAM" id="SSF51905">
    <property type="entry name" value="FAD/NAD(P)-binding domain"/>
    <property type="match status" value="1"/>
</dbReference>
<evidence type="ECO:0000256" key="1">
    <source>
        <dbReference type="SAM" id="MobiDB-lite"/>
    </source>
</evidence>
<dbReference type="InterPro" id="IPR027266">
    <property type="entry name" value="TrmE/GcvT-like"/>
</dbReference>
<dbReference type="GO" id="GO:1901053">
    <property type="term" value="P:sarcosine catabolic process"/>
    <property type="evidence" value="ECO:0007669"/>
    <property type="project" value="TreeGrafter"/>
</dbReference>
<dbReference type="Gene3D" id="3.30.1360.120">
    <property type="entry name" value="Probable tRNA modification gtpase trme, domain 1"/>
    <property type="match status" value="1"/>
</dbReference>
<keyword evidence="5" id="KW-1185">Reference proteome</keyword>
<evidence type="ECO:0000259" key="2">
    <source>
        <dbReference type="Pfam" id="PF01266"/>
    </source>
</evidence>
<gene>
    <name evidence="4" type="primary">sardh</name>
</gene>
<name>A0A8C4NZ74_DICLA</name>
<sequence length="669" mass="73528">MAFLGSAVRRVVSAVRPPLSPLCRTTTRSYSSEPTKEKSVPYEKTLKQADGVSSGPTKPLPRSADVVVIGGGSLGCQTIYHLAKMGLTNVVLLERDRLTAGTTWHTAGLLWQLRPSDVEVELLAHTRNVISKDLEEETGLHTGWIQNGGLFIASNKQRLDEYKRLMSLGKVYGIESHVLSPAETKDLYPLMNVDDLYGTLYVPKDGTMDPAGTCTTLTRAASARGATVIENCPVTGIQVRTDDFGMKKVKAVETPHGTIETPCVVNCAGVWAAKLGEMAGVKVPLIAMHHAYVVTERIEGIQNMPNVRDHDASVYLRLQGDALSVGGYEQNPIFWEEVSDKFAFSLFDLDWDVFTQHIEGAINRVPALEQTGIKSTVCGPESFTADHKPLMGEAPEVRGFFLGCGFNSAGKCSSNYLFVFIIAKVKDYDYYGAYDIKKNVNYKYNELLGKEYTFDFPPHHDVIKSECLSCRNGVAVFDMSYFGKFYLTGPDAKKAADWLFTADVNKKPGSTVYTCMLNKRGGAEADLTVSRLEPGSANLPLAPESNGEAYYLAIGGGVAEHNWNHIRTVLQDQGFRCQLTDYSEDMGMISIQGPKSREVLQEVLEADLSNEAFPFSSHKVVKAAGHQVSADFIKSGEFTLERMGVTYKAKAHLKSPFDPENKRVKGIYA</sequence>
<dbReference type="GO" id="GO:0005759">
    <property type="term" value="C:mitochondrial matrix"/>
    <property type="evidence" value="ECO:0007669"/>
    <property type="project" value="TreeGrafter"/>
</dbReference>
<dbReference type="Ensembl" id="ENSDLAT00005061776.2">
    <property type="protein sequence ID" value="ENSDLAP00005058270.2"/>
    <property type="gene ID" value="ENSDLAG00005024584.2"/>
</dbReference>
<dbReference type="SUPFAM" id="SSF103025">
    <property type="entry name" value="Folate-binding domain"/>
    <property type="match status" value="1"/>
</dbReference>
<evidence type="ECO:0000259" key="3">
    <source>
        <dbReference type="Pfam" id="PF01571"/>
    </source>
</evidence>
<dbReference type="FunFam" id="3.30.9.10:FF:000009">
    <property type="entry name" value="Sarcosine dehydrogenase, mitochondrial"/>
    <property type="match status" value="1"/>
</dbReference>